<evidence type="ECO:0000313" key="2">
    <source>
        <dbReference type="Proteomes" id="UP000188605"/>
    </source>
</evidence>
<reference evidence="1" key="1">
    <citation type="submission" date="2016-08" db="EMBL/GenBank/DDBJ databases">
        <authorList>
            <person name="Ngugi D.K."/>
            <person name="Miyake S."/>
            <person name="Stingl U."/>
        </authorList>
    </citation>
    <scope>NUCLEOTIDE SEQUENCE</scope>
    <source>
        <strain evidence="1">SCG-B11WGA-EpuloA1</strain>
    </source>
</reference>
<accession>A0ACC8XAG6</accession>
<sequence>MQIVKDIINSQRQWNQFIRESNRNLLQDAGFSTEEHFKRFKRYLEDENFEALNKIMKKNQKIDIMYGRMFNCVINKPKAMQWLITNGYNINLEYDYDNPLINAFECFNKDRILFLIENGASIHIKDYSGHDIFQRMIGKVGAKNTDKIITFMQLAEELGRSIKEYGGEGFLSAVFNVHIYDDLESEYMKIIDYFLKQGVDINYRSTYTKITALYISAWYENLKMCKYLVKHGANPLIGDRTGERPYTKIYDEYSLEISHYLKSLEPKGLHDTKWFTNNLLKQGLPKQVIDICLSEDRVFKLVENINSKDDYVLIKEYIEKGGDICFKKITKIVSCRINNISHLSLSIENNNTRIYFNLENKSIAICSVYYYVNYVEEKYEEIGGVEEFINMLKPIKLVK</sequence>
<comment type="caution">
    <text evidence="1">The sequence shown here is derived from an EMBL/GenBank/DDBJ whole genome shotgun (WGS) entry which is preliminary data.</text>
</comment>
<dbReference type="Proteomes" id="UP000188605">
    <property type="component" value="Unassembled WGS sequence"/>
</dbReference>
<keyword evidence="2" id="KW-1185">Reference proteome</keyword>
<name>A0ACC8XAG6_9FIRM</name>
<organism evidence="1 2">
    <name type="scientific">Candidatus Epulonipiscium fishelsonii</name>
    <dbReference type="NCBI Taxonomy" id="77094"/>
    <lineage>
        <taxon>Bacteria</taxon>
        <taxon>Bacillati</taxon>
        <taxon>Bacillota</taxon>
        <taxon>Clostridia</taxon>
        <taxon>Lachnospirales</taxon>
        <taxon>Lachnospiraceae</taxon>
        <taxon>Candidatus Epulonipiscium</taxon>
    </lineage>
</organism>
<evidence type="ECO:0000313" key="1">
    <source>
        <dbReference type="EMBL" id="ONI39269.1"/>
    </source>
</evidence>
<dbReference type="EMBL" id="LJDB01000065">
    <property type="protein sequence ID" value="ONI39269.1"/>
    <property type="molecule type" value="Genomic_DNA"/>
</dbReference>
<proteinExistence type="predicted"/>
<protein>
    <submittedName>
        <fullName evidence="1">Uncharacterized protein</fullName>
    </submittedName>
</protein>
<gene>
    <name evidence="1" type="ORF">AN396_08885</name>
</gene>